<feature type="signal peptide" evidence="1">
    <location>
        <begin position="1"/>
        <end position="19"/>
    </location>
</feature>
<dbReference type="EMBL" id="JAGMUU010000014">
    <property type="protein sequence ID" value="KAH7139714.1"/>
    <property type="molecule type" value="Genomic_DNA"/>
</dbReference>
<keyword evidence="1" id="KW-0732">Signal</keyword>
<evidence type="ECO:0000313" key="3">
    <source>
        <dbReference type="Proteomes" id="UP000717696"/>
    </source>
</evidence>
<keyword evidence="3" id="KW-1185">Reference proteome</keyword>
<feature type="chain" id="PRO_5040393670" description="Apple domain-containing protein" evidence="1">
    <location>
        <begin position="20"/>
        <end position="383"/>
    </location>
</feature>
<name>A0A9P9J397_9HYPO</name>
<dbReference type="Proteomes" id="UP000717696">
    <property type="component" value="Unassembled WGS sequence"/>
</dbReference>
<organism evidence="2 3">
    <name type="scientific">Dactylonectria estremocensis</name>
    <dbReference type="NCBI Taxonomy" id="1079267"/>
    <lineage>
        <taxon>Eukaryota</taxon>
        <taxon>Fungi</taxon>
        <taxon>Dikarya</taxon>
        <taxon>Ascomycota</taxon>
        <taxon>Pezizomycotina</taxon>
        <taxon>Sordariomycetes</taxon>
        <taxon>Hypocreomycetidae</taxon>
        <taxon>Hypocreales</taxon>
        <taxon>Nectriaceae</taxon>
        <taxon>Dactylonectria</taxon>
    </lineage>
</organism>
<comment type="caution">
    <text evidence="2">The sequence shown here is derived from an EMBL/GenBank/DDBJ whole genome shotgun (WGS) entry which is preliminary data.</text>
</comment>
<proteinExistence type="predicted"/>
<accession>A0A9P9J397</accession>
<reference evidence="2" key="1">
    <citation type="journal article" date="2021" name="Nat. Commun.">
        <title>Genetic determinants of endophytism in the Arabidopsis root mycobiome.</title>
        <authorList>
            <person name="Mesny F."/>
            <person name="Miyauchi S."/>
            <person name="Thiergart T."/>
            <person name="Pickel B."/>
            <person name="Atanasova L."/>
            <person name="Karlsson M."/>
            <person name="Huettel B."/>
            <person name="Barry K.W."/>
            <person name="Haridas S."/>
            <person name="Chen C."/>
            <person name="Bauer D."/>
            <person name="Andreopoulos W."/>
            <person name="Pangilinan J."/>
            <person name="LaButti K."/>
            <person name="Riley R."/>
            <person name="Lipzen A."/>
            <person name="Clum A."/>
            <person name="Drula E."/>
            <person name="Henrissat B."/>
            <person name="Kohler A."/>
            <person name="Grigoriev I.V."/>
            <person name="Martin F.M."/>
            <person name="Hacquard S."/>
        </authorList>
    </citation>
    <scope>NUCLEOTIDE SEQUENCE</scope>
    <source>
        <strain evidence="2">MPI-CAGE-AT-0021</strain>
    </source>
</reference>
<evidence type="ECO:0008006" key="4">
    <source>
        <dbReference type="Google" id="ProtNLM"/>
    </source>
</evidence>
<dbReference type="OrthoDB" id="5428787at2759"/>
<protein>
    <recommendedName>
        <fullName evidence="4">Apple domain-containing protein</fullName>
    </recommendedName>
</protein>
<gene>
    <name evidence="2" type="ORF">B0J13DRAFT_608948</name>
</gene>
<dbReference type="AlphaFoldDB" id="A0A9P9J397"/>
<evidence type="ECO:0000313" key="2">
    <source>
        <dbReference type="EMBL" id="KAH7139714.1"/>
    </source>
</evidence>
<evidence type="ECO:0000256" key="1">
    <source>
        <dbReference type="SAM" id="SignalP"/>
    </source>
</evidence>
<sequence>MVPIKALLLTVVLLTEVWAKPNPSITCTTKLGSVVVKHPKTKTSTTTKIVTRTKKVTKKQDKTITPREQTVVITATRIQTTWITAGPETKTATTTFSDISMTTETITATEFEYSTVTTDTTTTSTNTIAAPAGFTPISKNPDYVAKRAAPGRLQGRKSSKGEVVVECGKGDSKPTAYPPQYPQAVNCIRKIIKTTTKTITTKVPGRTITLAPHTKTKSTTITQTAVRTKYPPDVSETITETTSIIKTITEDATTTTTLTSTSTIEIVVPTTFYEACGSDNLIAEANGGQSIWAMRIVSSSSKFYSLGSGYSPYSCCVACFTTTTLTCKGSYTLSGNCNFFVASTCTPNQFGAESYLTSSGGGGGFTSVSNGPCGLIANGVVAP</sequence>